<dbReference type="Gene3D" id="3.40.50.720">
    <property type="entry name" value="NAD(P)-binding Rossmann-like Domain"/>
    <property type="match status" value="1"/>
</dbReference>
<dbReference type="InterPro" id="IPR057326">
    <property type="entry name" value="KR_dom"/>
</dbReference>
<feature type="region of interest" description="Disordered" evidence="4">
    <location>
        <begin position="1"/>
        <end position="63"/>
    </location>
</feature>
<dbReference type="PRINTS" id="PR00081">
    <property type="entry name" value="GDHRDH"/>
</dbReference>
<evidence type="ECO:0000259" key="5">
    <source>
        <dbReference type="SMART" id="SM00822"/>
    </source>
</evidence>
<keyword evidence="3" id="KW-0560">Oxidoreductase</keyword>
<dbReference type="Pfam" id="PF13561">
    <property type="entry name" value="adh_short_C2"/>
    <property type="match status" value="1"/>
</dbReference>
<dbReference type="FunFam" id="3.40.50.720:FF:000084">
    <property type="entry name" value="Short-chain dehydrogenase reductase"/>
    <property type="match status" value="1"/>
</dbReference>
<reference evidence="6 7" key="1">
    <citation type="journal article" date="2024" name="Front Chem Biol">
        <title>Unveiling the potential of Daldinia eschscholtzii MFLUCC 19-0629 through bioactivity and bioinformatics studies for enhanced sustainable agriculture production.</title>
        <authorList>
            <person name="Brooks S."/>
            <person name="Weaver J.A."/>
            <person name="Klomchit A."/>
            <person name="Alharthi S.A."/>
            <person name="Onlamun T."/>
            <person name="Nurani R."/>
            <person name="Vong T.K."/>
            <person name="Alberti F."/>
            <person name="Greco C."/>
        </authorList>
    </citation>
    <scope>NUCLEOTIDE SEQUENCE [LARGE SCALE GENOMIC DNA]</scope>
    <source>
        <strain evidence="6">MFLUCC 19-0629</strain>
    </source>
</reference>
<comment type="similarity">
    <text evidence="1">Belongs to the short-chain dehydrogenases/reductases (SDR) family.</text>
</comment>
<sequence>MDKAKETLHKVAHPTGAQGNAQGGTQEGKHGLPVQDQGKPGLERDMNPKPTKTHIPSSDSDSGLALYRPAGKLAGKKALITGGDSGIGRAVAILFAMEGARVAISYLPEEEEDAQHTKSQVERNEGEIHLIASDLTQVSNCISLVNRAATALGGIDILVNNAATRDEKGDITDITDDQWSATFRTNVDPLFHLTKSTLPHLSKGAVIINSASVDAYIGTPSRVDYAASKGAVIAFTRALSNQLVKKGIRVNAVSAGPVWSPLVATGVSEQGQKGHGLGNWTPMERLGQPSEIATSYVFLAGSESAFMSGQTLHPNGGIVVNG</sequence>
<gene>
    <name evidence="6" type="ORF">Daesc_007820</name>
</gene>
<protein>
    <recommendedName>
        <fullName evidence="5">Ketoreductase domain-containing protein</fullName>
    </recommendedName>
</protein>
<evidence type="ECO:0000256" key="3">
    <source>
        <dbReference type="ARBA" id="ARBA00023002"/>
    </source>
</evidence>
<dbReference type="InterPro" id="IPR036291">
    <property type="entry name" value="NAD(P)-bd_dom_sf"/>
</dbReference>
<evidence type="ECO:0000313" key="6">
    <source>
        <dbReference type="EMBL" id="KAK6951289.1"/>
    </source>
</evidence>
<keyword evidence="7" id="KW-1185">Reference proteome</keyword>
<feature type="domain" description="Ketoreductase" evidence="5">
    <location>
        <begin position="76"/>
        <end position="262"/>
    </location>
</feature>
<dbReference type="GO" id="GO:0016614">
    <property type="term" value="F:oxidoreductase activity, acting on CH-OH group of donors"/>
    <property type="evidence" value="ECO:0007669"/>
    <property type="project" value="UniProtKB-ARBA"/>
</dbReference>
<dbReference type="AlphaFoldDB" id="A0AAX6MF88"/>
<accession>A0AAX6MF88</accession>
<evidence type="ECO:0000256" key="2">
    <source>
        <dbReference type="ARBA" id="ARBA00022857"/>
    </source>
</evidence>
<keyword evidence="2" id="KW-0521">NADP</keyword>
<evidence type="ECO:0000256" key="4">
    <source>
        <dbReference type="SAM" id="MobiDB-lite"/>
    </source>
</evidence>
<dbReference type="PROSITE" id="PS00061">
    <property type="entry name" value="ADH_SHORT"/>
    <property type="match status" value="1"/>
</dbReference>
<evidence type="ECO:0000256" key="1">
    <source>
        <dbReference type="ARBA" id="ARBA00006484"/>
    </source>
</evidence>
<evidence type="ECO:0000313" key="7">
    <source>
        <dbReference type="Proteomes" id="UP001369815"/>
    </source>
</evidence>
<dbReference type="PANTHER" id="PTHR48107">
    <property type="entry name" value="NADPH-DEPENDENT ALDEHYDE REDUCTASE-LIKE PROTEIN, CHLOROPLASTIC-RELATED"/>
    <property type="match status" value="1"/>
</dbReference>
<dbReference type="PANTHER" id="PTHR48107:SF26">
    <property type="entry name" value="OXIDOREDUCTASE, SHORT-CHAIN DEHYDROGENASE_REDUCTASE FAMILY (AFU_ORTHOLOGUE AFUA_4G05870)"/>
    <property type="match status" value="1"/>
</dbReference>
<comment type="caution">
    <text evidence="6">The sequence shown here is derived from an EMBL/GenBank/DDBJ whole genome shotgun (WGS) entry which is preliminary data.</text>
</comment>
<dbReference type="SUPFAM" id="SSF51735">
    <property type="entry name" value="NAD(P)-binding Rossmann-fold domains"/>
    <property type="match status" value="1"/>
</dbReference>
<name>A0AAX6MF88_9PEZI</name>
<dbReference type="InterPro" id="IPR002347">
    <property type="entry name" value="SDR_fam"/>
</dbReference>
<dbReference type="InterPro" id="IPR020904">
    <property type="entry name" value="Sc_DH/Rdtase_CS"/>
</dbReference>
<dbReference type="EMBL" id="JBANMG010000007">
    <property type="protein sequence ID" value="KAK6951289.1"/>
    <property type="molecule type" value="Genomic_DNA"/>
</dbReference>
<dbReference type="Proteomes" id="UP001369815">
    <property type="component" value="Unassembled WGS sequence"/>
</dbReference>
<organism evidence="6 7">
    <name type="scientific">Daldinia eschscholtzii</name>
    <dbReference type="NCBI Taxonomy" id="292717"/>
    <lineage>
        <taxon>Eukaryota</taxon>
        <taxon>Fungi</taxon>
        <taxon>Dikarya</taxon>
        <taxon>Ascomycota</taxon>
        <taxon>Pezizomycotina</taxon>
        <taxon>Sordariomycetes</taxon>
        <taxon>Xylariomycetidae</taxon>
        <taxon>Xylariales</taxon>
        <taxon>Hypoxylaceae</taxon>
        <taxon>Daldinia</taxon>
    </lineage>
</organism>
<dbReference type="SMART" id="SM00822">
    <property type="entry name" value="PKS_KR"/>
    <property type="match status" value="1"/>
</dbReference>
<proteinExistence type="inferred from homology"/>
<dbReference type="PRINTS" id="PR00080">
    <property type="entry name" value="SDRFAMILY"/>
</dbReference>